<proteinExistence type="predicted"/>
<dbReference type="Proteomes" id="UP000215335">
    <property type="component" value="Unassembled WGS sequence"/>
</dbReference>
<name>A0A232EGT2_9HYME</name>
<evidence type="ECO:0008006" key="3">
    <source>
        <dbReference type="Google" id="ProtNLM"/>
    </source>
</evidence>
<organism evidence="1 2">
    <name type="scientific">Trichomalopsis sarcophagae</name>
    <dbReference type="NCBI Taxonomy" id="543379"/>
    <lineage>
        <taxon>Eukaryota</taxon>
        <taxon>Metazoa</taxon>
        <taxon>Ecdysozoa</taxon>
        <taxon>Arthropoda</taxon>
        <taxon>Hexapoda</taxon>
        <taxon>Insecta</taxon>
        <taxon>Pterygota</taxon>
        <taxon>Neoptera</taxon>
        <taxon>Endopterygota</taxon>
        <taxon>Hymenoptera</taxon>
        <taxon>Apocrita</taxon>
        <taxon>Proctotrupomorpha</taxon>
        <taxon>Chalcidoidea</taxon>
        <taxon>Pteromalidae</taxon>
        <taxon>Pteromalinae</taxon>
        <taxon>Trichomalopsis</taxon>
    </lineage>
</organism>
<protein>
    <recommendedName>
        <fullName evidence="3">MULE transposase domain-containing protein</fullName>
    </recommendedName>
</protein>
<evidence type="ECO:0000313" key="1">
    <source>
        <dbReference type="EMBL" id="OXU17555.1"/>
    </source>
</evidence>
<gene>
    <name evidence="1" type="ORF">TSAR_010277</name>
</gene>
<accession>A0A232EGT2</accession>
<dbReference type="AlphaFoldDB" id="A0A232EGT2"/>
<dbReference type="STRING" id="543379.A0A232EGT2"/>
<dbReference type="Gene3D" id="2.20.25.240">
    <property type="match status" value="2"/>
</dbReference>
<comment type="caution">
    <text evidence="1">The sequence shown here is derived from an EMBL/GenBank/DDBJ whole genome shotgun (WGS) entry which is preliminary data.</text>
</comment>
<evidence type="ECO:0000313" key="2">
    <source>
        <dbReference type="Proteomes" id="UP000215335"/>
    </source>
</evidence>
<reference evidence="1 2" key="1">
    <citation type="journal article" date="2017" name="Curr. Biol.">
        <title>The Evolution of Venom by Co-option of Single-Copy Genes.</title>
        <authorList>
            <person name="Martinson E.O."/>
            <person name="Mrinalini"/>
            <person name="Kelkar Y.D."/>
            <person name="Chang C.H."/>
            <person name="Werren J.H."/>
        </authorList>
    </citation>
    <scope>NUCLEOTIDE SEQUENCE [LARGE SCALE GENOMIC DNA]</scope>
    <source>
        <strain evidence="1 2">Alberta</strain>
        <tissue evidence="1">Whole body</tissue>
    </source>
</reference>
<sequence length="529" mass="62838">MRHLAIIMKATFTIVIREILRYFDARKGQQHVVLLVIYRGERDETSSYYYEGYVYHRDSRNPQIFRCQKRSTTRCTGRLYVRDDNLTVDLASIIDHRFHVPDRQFLEKTAWKQELYRRSRQTQSDLFNIFNDMTTEVKSGYNFSRLLNYRKQISQKIGAGARPSNPPDVMQINTFHLIKYLSLVIYRGERDETSCYYYEGYVYHRDSRNPQIFRCQKRSTTRCTGRLYVRDDNLTVDLASIIDHRFHVPDRQFLEKTAWKQELYRRCRQTQSDLRNIFNDMTTEFPNIARHFTFNNVRTNMWHHRMLGVPPTPNSLNELVQSIGEFGVVEEIYQGSCFGDDGSAALVFIHPQMLERLRLVTALWGDGTFKGFPVIFVLTNRMTSAMYTAIFQFLTGLVPELAQNLTRASSRTSSESDKAVRKDWRKTLRIPAEFDQILEYLYALVFLPAEDIEAGLEIIIRKMIYERIPNMDKFSRYFRRMWIPLRSVITVFGRRIRTNNVCENFHRYAVDFLGERAQIWLFLCKRLTF</sequence>
<keyword evidence="2" id="KW-1185">Reference proteome</keyword>
<dbReference type="EMBL" id="NNAY01004687">
    <property type="protein sequence ID" value="OXU17555.1"/>
    <property type="molecule type" value="Genomic_DNA"/>
</dbReference>